<keyword evidence="3" id="KW-1185">Reference proteome</keyword>
<accession>A0AAW0W1L2</accession>
<dbReference type="AlphaFoldDB" id="A0AAW0W1L2"/>
<organism evidence="2 3">
    <name type="scientific">Cherax quadricarinatus</name>
    <name type="common">Australian red claw crayfish</name>
    <dbReference type="NCBI Taxonomy" id="27406"/>
    <lineage>
        <taxon>Eukaryota</taxon>
        <taxon>Metazoa</taxon>
        <taxon>Ecdysozoa</taxon>
        <taxon>Arthropoda</taxon>
        <taxon>Crustacea</taxon>
        <taxon>Multicrustacea</taxon>
        <taxon>Malacostraca</taxon>
        <taxon>Eumalacostraca</taxon>
        <taxon>Eucarida</taxon>
        <taxon>Decapoda</taxon>
        <taxon>Pleocyemata</taxon>
        <taxon>Astacidea</taxon>
        <taxon>Parastacoidea</taxon>
        <taxon>Parastacidae</taxon>
        <taxon>Cherax</taxon>
    </lineage>
</organism>
<proteinExistence type="predicted"/>
<feature type="region of interest" description="Disordered" evidence="1">
    <location>
        <begin position="1"/>
        <end position="77"/>
    </location>
</feature>
<evidence type="ECO:0000313" key="3">
    <source>
        <dbReference type="Proteomes" id="UP001445076"/>
    </source>
</evidence>
<comment type="caution">
    <text evidence="2">The sequence shown here is derived from an EMBL/GenBank/DDBJ whole genome shotgun (WGS) entry which is preliminary data.</text>
</comment>
<feature type="non-terminal residue" evidence="2">
    <location>
        <position position="1"/>
    </location>
</feature>
<name>A0AAW0W1L2_CHEQU</name>
<reference evidence="2 3" key="1">
    <citation type="journal article" date="2024" name="BMC Genomics">
        <title>Genome assembly of redclaw crayfish (Cherax quadricarinatus) provides insights into its immune adaptation and hypoxia tolerance.</title>
        <authorList>
            <person name="Liu Z."/>
            <person name="Zheng J."/>
            <person name="Li H."/>
            <person name="Fang K."/>
            <person name="Wang S."/>
            <person name="He J."/>
            <person name="Zhou D."/>
            <person name="Weng S."/>
            <person name="Chi M."/>
            <person name="Gu Z."/>
            <person name="He J."/>
            <person name="Li F."/>
            <person name="Wang M."/>
        </authorList>
    </citation>
    <scope>NUCLEOTIDE SEQUENCE [LARGE SCALE GENOMIC DNA]</scope>
    <source>
        <strain evidence="2">ZL_2023a</strain>
    </source>
</reference>
<gene>
    <name evidence="2" type="ORF">OTU49_011945</name>
</gene>
<dbReference type="Proteomes" id="UP001445076">
    <property type="component" value="Unassembled WGS sequence"/>
</dbReference>
<evidence type="ECO:0000313" key="2">
    <source>
        <dbReference type="EMBL" id="KAK8722920.1"/>
    </source>
</evidence>
<sequence>RGYNLSAGRQVQDSGCWPTPSHFKVAEETAASEQQQKQEQQQEQQEVGTSPGSQHSDQTSAPIHINGQDMDASSDEGVVTEEVVIPRRVNTRLAEPWDSFSPIDVTTNG</sequence>
<feature type="non-terminal residue" evidence="2">
    <location>
        <position position="109"/>
    </location>
</feature>
<feature type="compositionally biased region" description="Low complexity" evidence="1">
    <location>
        <begin position="33"/>
        <end position="46"/>
    </location>
</feature>
<protein>
    <submittedName>
        <fullName evidence="2">Uncharacterized protein</fullName>
    </submittedName>
</protein>
<dbReference type="EMBL" id="JARKIK010000092">
    <property type="protein sequence ID" value="KAK8722920.1"/>
    <property type="molecule type" value="Genomic_DNA"/>
</dbReference>
<feature type="compositionally biased region" description="Polar residues" evidence="1">
    <location>
        <begin position="47"/>
        <end position="61"/>
    </location>
</feature>
<evidence type="ECO:0000256" key="1">
    <source>
        <dbReference type="SAM" id="MobiDB-lite"/>
    </source>
</evidence>